<keyword evidence="6" id="KW-0723">Serine/threonine-protein kinase</keyword>
<name>A0AAE0KSQ1_9CHLO</name>
<reference evidence="8 9" key="1">
    <citation type="journal article" date="2015" name="Genome Biol. Evol.">
        <title>Comparative Genomics of a Bacterivorous Green Alga Reveals Evolutionary Causalities and Consequences of Phago-Mixotrophic Mode of Nutrition.</title>
        <authorList>
            <person name="Burns J.A."/>
            <person name="Paasch A."/>
            <person name="Narechania A."/>
            <person name="Kim E."/>
        </authorList>
    </citation>
    <scope>NUCLEOTIDE SEQUENCE [LARGE SCALE GENOMIC DNA]</scope>
    <source>
        <strain evidence="8 9">PLY_AMNH</strain>
    </source>
</reference>
<evidence type="ECO:0000256" key="5">
    <source>
        <dbReference type="PROSITE-ProRule" id="PRU10141"/>
    </source>
</evidence>
<comment type="caution">
    <text evidence="8">The sequence shown here is derived from an EMBL/GenBank/DDBJ whole genome shotgun (WGS) entry which is preliminary data.</text>
</comment>
<dbReference type="GO" id="GO:0035556">
    <property type="term" value="P:intracellular signal transduction"/>
    <property type="evidence" value="ECO:0007669"/>
    <property type="project" value="TreeGrafter"/>
</dbReference>
<accession>A0AAE0KSQ1</accession>
<evidence type="ECO:0000256" key="1">
    <source>
        <dbReference type="ARBA" id="ARBA00022679"/>
    </source>
</evidence>
<keyword evidence="2 5" id="KW-0547">Nucleotide-binding</keyword>
<evidence type="ECO:0000313" key="8">
    <source>
        <dbReference type="EMBL" id="KAK3259381.1"/>
    </source>
</evidence>
<dbReference type="PANTHER" id="PTHR24346">
    <property type="entry name" value="MAP/MICROTUBULE AFFINITY-REGULATING KINASE"/>
    <property type="match status" value="1"/>
</dbReference>
<evidence type="ECO:0000256" key="4">
    <source>
        <dbReference type="ARBA" id="ARBA00022840"/>
    </source>
</evidence>
<organism evidence="8 9">
    <name type="scientific">Cymbomonas tetramitiformis</name>
    <dbReference type="NCBI Taxonomy" id="36881"/>
    <lineage>
        <taxon>Eukaryota</taxon>
        <taxon>Viridiplantae</taxon>
        <taxon>Chlorophyta</taxon>
        <taxon>Pyramimonadophyceae</taxon>
        <taxon>Pyramimonadales</taxon>
        <taxon>Pyramimonadaceae</taxon>
        <taxon>Cymbomonas</taxon>
    </lineage>
</organism>
<dbReference type="SMART" id="SM00220">
    <property type="entry name" value="S_TKc"/>
    <property type="match status" value="1"/>
</dbReference>
<dbReference type="PROSITE" id="PS00108">
    <property type="entry name" value="PROTEIN_KINASE_ST"/>
    <property type="match status" value="1"/>
</dbReference>
<dbReference type="GO" id="GO:0005524">
    <property type="term" value="F:ATP binding"/>
    <property type="evidence" value="ECO:0007669"/>
    <property type="project" value="UniProtKB-UniRule"/>
</dbReference>
<dbReference type="Pfam" id="PF00069">
    <property type="entry name" value="Pkinase"/>
    <property type="match status" value="1"/>
</dbReference>
<dbReference type="InterPro" id="IPR000719">
    <property type="entry name" value="Prot_kinase_dom"/>
</dbReference>
<evidence type="ECO:0000256" key="6">
    <source>
        <dbReference type="RuleBase" id="RU000304"/>
    </source>
</evidence>
<keyword evidence="4 5" id="KW-0067">ATP-binding</keyword>
<keyword evidence="1" id="KW-0808">Transferase</keyword>
<dbReference type="PANTHER" id="PTHR24346:SF92">
    <property type="entry name" value="SNF1-RELATED PROTEIN KINASE 2.6"/>
    <property type="match status" value="1"/>
</dbReference>
<dbReference type="InterPro" id="IPR017441">
    <property type="entry name" value="Protein_kinase_ATP_BS"/>
</dbReference>
<feature type="domain" description="Protein kinase" evidence="7">
    <location>
        <begin position="12"/>
        <end position="219"/>
    </location>
</feature>
<proteinExistence type="inferred from homology"/>
<dbReference type="Gene3D" id="3.30.200.20">
    <property type="entry name" value="Phosphorylase Kinase, domain 1"/>
    <property type="match status" value="1"/>
</dbReference>
<evidence type="ECO:0000256" key="3">
    <source>
        <dbReference type="ARBA" id="ARBA00022777"/>
    </source>
</evidence>
<sequence length="219" mass="24975">MTMDVLTLNPEWKHVKSLGKGNMAAVHLFDHLPTERQWAVKFVERGHLIDDSFRKEMINHRSLQHKNIIQFHEVLLTPGYLAIVMEYASGGDLFHYVKEFGPVTESTSRGIMQQLISGVDYAHNQGICHRDLKLENTLLEETADGLDVPVVKICDFGFAKNAKWQSKPKSKVGTPAYCAPEVFMNTSQDYDGKVSPFPFNRIHELHGCSKPRSVRWRLP</sequence>
<protein>
    <recommendedName>
        <fullName evidence="7">Protein kinase domain-containing protein</fullName>
    </recommendedName>
</protein>
<dbReference type="PROSITE" id="PS50011">
    <property type="entry name" value="PROTEIN_KINASE_DOM"/>
    <property type="match status" value="1"/>
</dbReference>
<evidence type="ECO:0000259" key="7">
    <source>
        <dbReference type="PROSITE" id="PS50011"/>
    </source>
</evidence>
<evidence type="ECO:0000256" key="2">
    <source>
        <dbReference type="ARBA" id="ARBA00022741"/>
    </source>
</evidence>
<dbReference type="InterPro" id="IPR008271">
    <property type="entry name" value="Ser/Thr_kinase_AS"/>
</dbReference>
<dbReference type="AlphaFoldDB" id="A0AAE0KSQ1"/>
<dbReference type="Gene3D" id="1.10.510.10">
    <property type="entry name" value="Transferase(Phosphotransferase) domain 1"/>
    <property type="match status" value="1"/>
</dbReference>
<gene>
    <name evidence="8" type="ORF">CYMTET_31617</name>
</gene>
<evidence type="ECO:0000313" key="9">
    <source>
        <dbReference type="Proteomes" id="UP001190700"/>
    </source>
</evidence>
<dbReference type="GO" id="GO:0004674">
    <property type="term" value="F:protein serine/threonine kinase activity"/>
    <property type="evidence" value="ECO:0007669"/>
    <property type="project" value="UniProtKB-KW"/>
</dbReference>
<feature type="binding site" evidence="5">
    <location>
        <position position="41"/>
    </location>
    <ligand>
        <name>ATP</name>
        <dbReference type="ChEBI" id="CHEBI:30616"/>
    </ligand>
</feature>
<keyword evidence="3" id="KW-0418">Kinase</keyword>
<comment type="similarity">
    <text evidence="6">Belongs to the protein kinase superfamily.</text>
</comment>
<dbReference type="PROSITE" id="PS00107">
    <property type="entry name" value="PROTEIN_KINASE_ATP"/>
    <property type="match status" value="1"/>
</dbReference>
<keyword evidence="9" id="KW-1185">Reference proteome</keyword>
<dbReference type="GO" id="GO:0005737">
    <property type="term" value="C:cytoplasm"/>
    <property type="evidence" value="ECO:0007669"/>
    <property type="project" value="TreeGrafter"/>
</dbReference>
<dbReference type="Proteomes" id="UP001190700">
    <property type="component" value="Unassembled WGS sequence"/>
</dbReference>
<dbReference type="InterPro" id="IPR011009">
    <property type="entry name" value="Kinase-like_dom_sf"/>
</dbReference>
<dbReference type="EMBL" id="LGRX02018795">
    <property type="protein sequence ID" value="KAK3259381.1"/>
    <property type="molecule type" value="Genomic_DNA"/>
</dbReference>
<dbReference type="SUPFAM" id="SSF56112">
    <property type="entry name" value="Protein kinase-like (PK-like)"/>
    <property type="match status" value="1"/>
</dbReference>